<protein>
    <submittedName>
        <fullName evidence="1">Uncharacterized protein</fullName>
    </submittedName>
</protein>
<reference evidence="1 2" key="1">
    <citation type="journal article" date="2017" name="Chemistry">
        <title>Isolation, Biosynthesis and Chemical Modifications of Rubterolones A-F: Rare Tropolone Alkaloids from Actinomadura sp. 5-2.</title>
        <authorList>
            <person name="Guo H."/>
            <person name="Benndorf R."/>
            <person name="Leichnitz D."/>
            <person name="Klassen J.L."/>
            <person name="Vollmers J."/>
            <person name="Gorls H."/>
            <person name="Steinacker M."/>
            <person name="Weigel C."/>
            <person name="Dahse H.M."/>
            <person name="Kaster A.K."/>
            <person name="de Beer Z.W."/>
            <person name="Poulsen M."/>
            <person name="Beemelmanns C."/>
        </authorList>
    </citation>
    <scope>NUCLEOTIDE SEQUENCE [LARGE SCALE GENOMIC DNA]</scope>
    <source>
        <strain evidence="1 2">5-2</strain>
    </source>
</reference>
<gene>
    <name evidence="1" type="ORF">BTM25_04300</name>
</gene>
<evidence type="ECO:0000313" key="2">
    <source>
        <dbReference type="Proteomes" id="UP000242367"/>
    </source>
</evidence>
<keyword evidence="2" id="KW-1185">Reference proteome</keyword>
<comment type="caution">
    <text evidence="1">The sequence shown here is derived from an EMBL/GenBank/DDBJ whole genome shotgun (WGS) entry which is preliminary data.</text>
</comment>
<organism evidence="1 2">
    <name type="scientific">Actinomadura rubteroloni</name>
    <dbReference type="NCBI Taxonomy" id="1926885"/>
    <lineage>
        <taxon>Bacteria</taxon>
        <taxon>Bacillati</taxon>
        <taxon>Actinomycetota</taxon>
        <taxon>Actinomycetes</taxon>
        <taxon>Streptosporangiales</taxon>
        <taxon>Thermomonosporaceae</taxon>
        <taxon>Actinomadura</taxon>
    </lineage>
</organism>
<dbReference type="Proteomes" id="UP000242367">
    <property type="component" value="Unassembled WGS sequence"/>
</dbReference>
<accession>A0A2P4ULW9</accession>
<proteinExistence type="predicted"/>
<sequence length="165" mass="18503">MPGRTATVDELPSAASTVHEHPRALVPRHIMEHLITRAVRRGHDRSAALRLIDITLVFLVACAENPEARLSPVSDASDEIWHDLITHTTFYPDFCRALGRKFIHHVPTINEDIMSGRAHARTIAAMQRTGLPVDEELLITSPRCMNTCNHPCHDSDDDESDDEDK</sequence>
<dbReference type="AlphaFoldDB" id="A0A2P4ULW9"/>
<dbReference type="EMBL" id="MTBP01000001">
    <property type="protein sequence ID" value="POM26046.1"/>
    <property type="molecule type" value="Genomic_DNA"/>
</dbReference>
<dbReference type="RefSeq" id="WP_103561069.1">
    <property type="nucleotide sequence ID" value="NZ_MTBP01000001.1"/>
</dbReference>
<name>A0A2P4ULW9_9ACTN</name>
<evidence type="ECO:0000313" key="1">
    <source>
        <dbReference type="EMBL" id="POM26046.1"/>
    </source>
</evidence>